<name>X6PCX7_RETFI</name>
<evidence type="ECO:0000313" key="2">
    <source>
        <dbReference type="Proteomes" id="UP000023152"/>
    </source>
</evidence>
<dbReference type="Proteomes" id="UP000023152">
    <property type="component" value="Unassembled WGS sequence"/>
</dbReference>
<gene>
    <name evidence="1" type="ORF">RFI_01114</name>
</gene>
<evidence type="ECO:0000313" key="1">
    <source>
        <dbReference type="EMBL" id="ETO35948.1"/>
    </source>
</evidence>
<organism evidence="1 2">
    <name type="scientific">Reticulomyxa filosa</name>
    <dbReference type="NCBI Taxonomy" id="46433"/>
    <lineage>
        <taxon>Eukaryota</taxon>
        <taxon>Sar</taxon>
        <taxon>Rhizaria</taxon>
        <taxon>Retaria</taxon>
        <taxon>Foraminifera</taxon>
        <taxon>Monothalamids</taxon>
        <taxon>Reticulomyxidae</taxon>
        <taxon>Reticulomyxa</taxon>
    </lineage>
</organism>
<reference evidence="1 2" key="1">
    <citation type="journal article" date="2013" name="Curr. Biol.">
        <title>The Genome of the Foraminiferan Reticulomyxa filosa.</title>
        <authorList>
            <person name="Glockner G."/>
            <person name="Hulsmann N."/>
            <person name="Schleicher M."/>
            <person name="Noegel A.A."/>
            <person name="Eichinger L."/>
            <person name="Gallinger C."/>
            <person name="Pawlowski J."/>
            <person name="Sierra R."/>
            <person name="Euteneuer U."/>
            <person name="Pillet L."/>
            <person name="Moustafa A."/>
            <person name="Platzer M."/>
            <person name="Groth M."/>
            <person name="Szafranski K."/>
            <person name="Schliwa M."/>
        </authorList>
    </citation>
    <scope>NUCLEOTIDE SEQUENCE [LARGE SCALE GENOMIC DNA]</scope>
</reference>
<sequence length="112" mass="12882">MLSATLPKDKVNANTNKAYQKKKDSLDMWSEYESKLKMESEPKSEDEVINATIGRTKFGPRLTLTSIWNNKCSMIDPTMVEGIYAFQLSRSKGKELLRVLLNEIDKIFTLLY</sequence>
<dbReference type="AlphaFoldDB" id="X6PCX7"/>
<comment type="caution">
    <text evidence="1">The sequence shown here is derived from an EMBL/GenBank/DDBJ whole genome shotgun (WGS) entry which is preliminary data.</text>
</comment>
<proteinExistence type="predicted"/>
<keyword evidence="2" id="KW-1185">Reference proteome</keyword>
<dbReference type="EMBL" id="ASPP01001156">
    <property type="protein sequence ID" value="ETO35948.1"/>
    <property type="molecule type" value="Genomic_DNA"/>
</dbReference>
<accession>X6PCX7</accession>
<protein>
    <submittedName>
        <fullName evidence="1">Uncharacterized protein</fullName>
    </submittedName>
</protein>